<evidence type="ECO:0000313" key="8">
    <source>
        <dbReference type="EMBL" id="KAF6273856.1"/>
    </source>
</evidence>
<dbReference type="EMBL" id="JABWUV010000031">
    <property type="protein sequence ID" value="KAF6273856.1"/>
    <property type="molecule type" value="Genomic_DNA"/>
</dbReference>
<sequence length="69" mass="8060">MRHSRPAQRLCTKSPGQLIRKRHDPGTLEPQWEGPFQVILSTPTAVKAWGKKRWIHRTHIKKAGRKQNQ</sequence>
<accession>A0A7J7RCJ6</accession>
<evidence type="ECO:0000256" key="6">
    <source>
        <dbReference type="SAM" id="MobiDB-lite"/>
    </source>
</evidence>
<keyword evidence="2" id="KW-0548">Nucleotidyltransferase</keyword>
<feature type="domain" description="Murine leukemia virus integrase C-terminal" evidence="7">
    <location>
        <begin position="21"/>
        <end position="63"/>
    </location>
</feature>
<keyword evidence="3" id="KW-0540">Nuclease</keyword>
<dbReference type="Gene3D" id="2.30.30.850">
    <property type="match status" value="1"/>
</dbReference>
<dbReference type="GO" id="GO:0016787">
    <property type="term" value="F:hydrolase activity"/>
    <property type="evidence" value="ECO:0007669"/>
    <property type="project" value="UniProtKB-KW"/>
</dbReference>
<keyword evidence="5" id="KW-0378">Hydrolase</keyword>
<evidence type="ECO:0000259" key="7">
    <source>
        <dbReference type="Pfam" id="PF18697"/>
    </source>
</evidence>
<dbReference type="Proteomes" id="UP000527355">
    <property type="component" value="Unassembled WGS sequence"/>
</dbReference>
<evidence type="ECO:0000256" key="3">
    <source>
        <dbReference type="ARBA" id="ARBA00022722"/>
    </source>
</evidence>
<evidence type="ECO:0000256" key="4">
    <source>
        <dbReference type="ARBA" id="ARBA00022759"/>
    </source>
</evidence>
<dbReference type="GO" id="GO:0016779">
    <property type="term" value="F:nucleotidyltransferase activity"/>
    <property type="evidence" value="ECO:0007669"/>
    <property type="project" value="UniProtKB-KW"/>
</dbReference>
<dbReference type="Pfam" id="PF18697">
    <property type="entry name" value="MLVIN_C"/>
    <property type="match status" value="1"/>
</dbReference>
<reference evidence="8 9" key="1">
    <citation type="journal article" date="2020" name="Nature">
        <title>Six reference-quality genomes reveal evolution of bat adaptations.</title>
        <authorList>
            <person name="Jebb D."/>
            <person name="Huang Z."/>
            <person name="Pippel M."/>
            <person name="Hughes G.M."/>
            <person name="Lavrichenko K."/>
            <person name="Devanna P."/>
            <person name="Winkler S."/>
            <person name="Jermiin L.S."/>
            <person name="Skirmuntt E.C."/>
            <person name="Katzourakis A."/>
            <person name="Burkitt-Gray L."/>
            <person name="Ray D.A."/>
            <person name="Sullivan K.A.M."/>
            <person name="Roscito J.G."/>
            <person name="Kirilenko B.M."/>
            <person name="Davalos L.M."/>
            <person name="Corthals A.P."/>
            <person name="Power M.L."/>
            <person name="Jones G."/>
            <person name="Ransome R.D."/>
            <person name="Dechmann D.K.N."/>
            <person name="Locatelli A.G."/>
            <person name="Puechmaille S.J."/>
            <person name="Fedrigo O."/>
            <person name="Jarvis E.D."/>
            <person name="Hiller M."/>
            <person name="Vernes S.C."/>
            <person name="Myers E.W."/>
            <person name="Teeling E.C."/>
        </authorList>
    </citation>
    <scope>NUCLEOTIDE SEQUENCE [LARGE SCALE GENOMIC DNA]</scope>
    <source>
        <strain evidence="8">MMyoMyo1</strain>
        <tissue evidence="8">Flight muscle</tissue>
    </source>
</reference>
<keyword evidence="4" id="KW-0255">Endonuclease</keyword>
<dbReference type="VEuPathDB" id="HostDB:LOC118650433"/>
<keyword evidence="9" id="KW-1185">Reference proteome</keyword>
<evidence type="ECO:0000256" key="1">
    <source>
        <dbReference type="ARBA" id="ARBA00022679"/>
    </source>
</evidence>
<protein>
    <recommendedName>
        <fullName evidence="7">Murine leukemia virus integrase C-terminal domain-containing protein</fullName>
    </recommendedName>
</protein>
<evidence type="ECO:0000256" key="2">
    <source>
        <dbReference type="ARBA" id="ARBA00022695"/>
    </source>
</evidence>
<dbReference type="GO" id="GO:0004519">
    <property type="term" value="F:endonuclease activity"/>
    <property type="evidence" value="ECO:0007669"/>
    <property type="project" value="UniProtKB-KW"/>
</dbReference>
<organism evidence="8 9">
    <name type="scientific">Myotis myotis</name>
    <name type="common">Greater mouse-eared bat</name>
    <name type="synonym">Vespertilio myotis</name>
    <dbReference type="NCBI Taxonomy" id="51298"/>
    <lineage>
        <taxon>Eukaryota</taxon>
        <taxon>Metazoa</taxon>
        <taxon>Chordata</taxon>
        <taxon>Craniata</taxon>
        <taxon>Vertebrata</taxon>
        <taxon>Euteleostomi</taxon>
        <taxon>Mammalia</taxon>
        <taxon>Eutheria</taxon>
        <taxon>Laurasiatheria</taxon>
        <taxon>Chiroptera</taxon>
        <taxon>Yangochiroptera</taxon>
        <taxon>Vespertilionidae</taxon>
        <taxon>Myotis</taxon>
    </lineage>
</organism>
<name>A0A7J7RCJ6_MYOMY</name>
<keyword evidence="1" id="KW-0808">Transferase</keyword>
<proteinExistence type="predicted"/>
<gene>
    <name evidence="8" type="ORF">mMyoMyo1_010838</name>
</gene>
<evidence type="ECO:0000313" key="9">
    <source>
        <dbReference type="Proteomes" id="UP000527355"/>
    </source>
</evidence>
<dbReference type="InterPro" id="IPR040643">
    <property type="entry name" value="MLVIN_C"/>
</dbReference>
<comment type="caution">
    <text evidence="8">The sequence shown here is derived from an EMBL/GenBank/DDBJ whole genome shotgun (WGS) entry which is preliminary data.</text>
</comment>
<dbReference type="AlphaFoldDB" id="A0A7J7RCJ6"/>
<feature type="region of interest" description="Disordered" evidence="6">
    <location>
        <begin position="1"/>
        <end position="30"/>
    </location>
</feature>
<evidence type="ECO:0000256" key="5">
    <source>
        <dbReference type="ARBA" id="ARBA00022801"/>
    </source>
</evidence>